<dbReference type="OMA" id="NPYGINT"/>
<organism evidence="2 3">
    <name type="scientific">Caenorhabditis japonica</name>
    <dbReference type="NCBI Taxonomy" id="281687"/>
    <lineage>
        <taxon>Eukaryota</taxon>
        <taxon>Metazoa</taxon>
        <taxon>Ecdysozoa</taxon>
        <taxon>Nematoda</taxon>
        <taxon>Chromadorea</taxon>
        <taxon>Rhabditida</taxon>
        <taxon>Rhabditina</taxon>
        <taxon>Rhabditomorpha</taxon>
        <taxon>Rhabditoidea</taxon>
        <taxon>Rhabditidae</taxon>
        <taxon>Peloderinae</taxon>
        <taxon>Caenorhabditis</taxon>
    </lineage>
</organism>
<dbReference type="AlphaFoldDB" id="A0A8R1HSB8"/>
<reference evidence="2" key="2">
    <citation type="submission" date="2022-06" db="UniProtKB">
        <authorList>
            <consortium name="EnsemblMetazoa"/>
        </authorList>
    </citation>
    <scope>IDENTIFICATION</scope>
    <source>
        <strain evidence="2">DF5081</strain>
    </source>
</reference>
<feature type="region of interest" description="Disordered" evidence="1">
    <location>
        <begin position="42"/>
        <end position="72"/>
    </location>
</feature>
<reference evidence="3" key="1">
    <citation type="submission" date="2010-08" db="EMBL/GenBank/DDBJ databases">
        <authorList>
            <consortium name="Caenorhabditis japonica Sequencing Consortium"/>
            <person name="Wilson R.K."/>
        </authorList>
    </citation>
    <scope>NUCLEOTIDE SEQUENCE [LARGE SCALE GENOMIC DNA]</scope>
    <source>
        <strain evidence="3">DF5081</strain>
    </source>
</reference>
<evidence type="ECO:0000313" key="3">
    <source>
        <dbReference type="Proteomes" id="UP000005237"/>
    </source>
</evidence>
<accession>A0A8R1HSB8</accession>
<protein>
    <submittedName>
        <fullName evidence="2">Uncharacterized protein</fullName>
    </submittedName>
</protein>
<feature type="compositionally biased region" description="Acidic residues" evidence="1">
    <location>
        <begin position="46"/>
        <end position="63"/>
    </location>
</feature>
<keyword evidence="3" id="KW-1185">Reference proteome</keyword>
<proteinExistence type="predicted"/>
<sequence>MVLAPAPHHLSHHPHLPLAIANFFRLIPIEILDQDEQFSASQKEFLDEDEQENEQDNEEEYDQDLEKSEAEVDENQKIIEDVLSGILKKIESDDVALEKEVENILEEVLKAIPETIPPTKIFHEVTSEDVQEDVHTSCCFIRSQSQFRVKTTLPQLSYICTLPPVTATFKAPLPKLKKSVKKK</sequence>
<evidence type="ECO:0000256" key="1">
    <source>
        <dbReference type="SAM" id="MobiDB-lite"/>
    </source>
</evidence>
<dbReference type="Proteomes" id="UP000005237">
    <property type="component" value="Unassembled WGS sequence"/>
</dbReference>
<dbReference type="EnsemblMetazoa" id="CJA10319.1">
    <property type="protein sequence ID" value="CJA10319.1"/>
    <property type="gene ID" value="WBGene00129523"/>
</dbReference>
<name>A0A8R1HSB8_CAEJA</name>
<evidence type="ECO:0000313" key="2">
    <source>
        <dbReference type="EnsemblMetazoa" id="CJA10319.1"/>
    </source>
</evidence>